<dbReference type="EMBL" id="JAADJZ010000001">
    <property type="protein sequence ID" value="KAF2878353.1"/>
    <property type="molecule type" value="Genomic_DNA"/>
</dbReference>
<evidence type="ECO:0000256" key="1">
    <source>
        <dbReference type="SAM" id="MobiDB-lite"/>
    </source>
</evidence>
<protein>
    <submittedName>
        <fullName evidence="2">Uncharacterized protein</fullName>
    </submittedName>
</protein>
<sequence length="332" mass="36095">MADQTPAARLSRFREATMNSTSSIRAPPDELWKDLAIDELIDRFNEESSAPARHKRLASVPATPSSNTPAPEGPFGRFSRAVASLFSGSGFSTLAKSKAAPDSVVEKDDRKERAEAAYEEAKEFGLLPTPKVFVRPVARPRFSAPSLRDSSATPIKTPTLYKSPSKKDLVRQKKLSKRVSDLEFRLAEARKDLLSVLGEKKDTPLPAATLPPTPASSHFWSENELSPHALIAPPFNLTKKRKSSADDSDYKAVSTDTDASHDSGHENKRSRMAKRSSARLLKKKSGVTKEEVVIVVPDGVTVPPIPSIPKGMNGKRVAVSDDGFGGLGHEIF</sequence>
<comment type="caution">
    <text evidence="2">The sequence shown here is derived from an EMBL/GenBank/DDBJ whole genome shotgun (WGS) entry which is preliminary data.</text>
</comment>
<name>A0A7C8IK39_9PLEO</name>
<feature type="region of interest" description="Disordered" evidence="1">
    <location>
        <begin position="241"/>
        <end position="283"/>
    </location>
</feature>
<feature type="region of interest" description="Disordered" evidence="1">
    <location>
        <begin position="1"/>
        <end position="28"/>
    </location>
</feature>
<dbReference type="OrthoDB" id="5226996at2759"/>
<evidence type="ECO:0000313" key="2">
    <source>
        <dbReference type="EMBL" id="KAF2878353.1"/>
    </source>
</evidence>
<organism evidence="2 3">
    <name type="scientific">Massariosphaeria phaeospora</name>
    <dbReference type="NCBI Taxonomy" id="100035"/>
    <lineage>
        <taxon>Eukaryota</taxon>
        <taxon>Fungi</taxon>
        <taxon>Dikarya</taxon>
        <taxon>Ascomycota</taxon>
        <taxon>Pezizomycotina</taxon>
        <taxon>Dothideomycetes</taxon>
        <taxon>Pleosporomycetidae</taxon>
        <taxon>Pleosporales</taxon>
        <taxon>Pleosporales incertae sedis</taxon>
        <taxon>Massariosphaeria</taxon>
    </lineage>
</organism>
<accession>A0A7C8IK39</accession>
<feature type="region of interest" description="Disordered" evidence="1">
    <location>
        <begin position="48"/>
        <end position="75"/>
    </location>
</feature>
<feature type="compositionally biased region" description="Basic residues" evidence="1">
    <location>
        <begin position="270"/>
        <end position="283"/>
    </location>
</feature>
<proteinExistence type="predicted"/>
<keyword evidence="3" id="KW-1185">Reference proteome</keyword>
<reference evidence="2 3" key="1">
    <citation type="submission" date="2020-01" db="EMBL/GenBank/DDBJ databases">
        <authorList>
            <consortium name="DOE Joint Genome Institute"/>
            <person name="Haridas S."/>
            <person name="Albert R."/>
            <person name="Binder M."/>
            <person name="Bloem J."/>
            <person name="Labutti K."/>
            <person name="Salamov A."/>
            <person name="Andreopoulos B."/>
            <person name="Baker S.E."/>
            <person name="Barry K."/>
            <person name="Bills G."/>
            <person name="Bluhm B.H."/>
            <person name="Cannon C."/>
            <person name="Castanera R."/>
            <person name="Culley D.E."/>
            <person name="Daum C."/>
            <person name="Ezra D."/>
            <person name="Gonzalez J.B."/>
            <person name="Henrissat B."/>
            <person name="Kuo A."/>
            <person name="Liang C."/>
            <person name="Lipzen A."/>
            <person name="Lutzoni F."/>
            <person name="Magnuson J."/>
            <person name="Mondo S."/>
            <person name="Nolan M."/>
            <person name="Ohm R."/>
            <person name="Pangilinan J."/>
            <person name="Park H.-J.H."/>
            <person name="Ramirez L."/>
            <person name="Alfaro M."/>
            <person name="Sun H."/>
            <person name="Tritt A."/>
            <person name="Yoshinaga Y."/>
            <person name="Zwiers L.-H.L."/>
            <person name="Turgeon B.G."/>
            <person name="Goodwin S.B."/>
            <person name="Spatafora J.W."/>
            <person name="Crous P.W."/>
            <person name="Grigoriev I.V."/>
        </authorList>
    </citation>
    <scope>NUCLEOTIDE SEQUENCE [LARGE SCALE GENOMIC DNA]</scope>
    <source>
        <strain evidence="2 3">CBS 611.86</strain>
    </source>
</reference>
<evidence type="ECO:0000313" key="3">
    <source>
        <dbReference type="Proteomes" id="UP000481861"/>
    </source>
</evidence>
<gene>
    <name evidence="2" type="ORF">BDV95DRAFT_557284</name>
</gene>
<dbReference type="AlphaFoldDB" id="A0A7C8IK39"/>
<feature type="compositionally biased region" description="Basic and acidic residues" evidence="1">
    <location>
        <begin position="258"/>
        <end position="269"/>
    </location>
</feature>
<dbReference type="Proteomes" id="UP000481861">
    <property type="component" value="Unassembled WGS sequence"/>
</dbReference>